<sequence>MSDQSPGGADYPNSKRTPDGYPEAMAEEFGSDDPGRSRWPFMVALGFVVLLIAVIAGVALIDPPAERLSDSAQVQHTVNDAFTARNSLNYEQYRDAHCEADRQAADFPTDAEFADENRKARDEHGQIVIPDMAVEMQGDVAAVQVNWHREDTPDEKQTTDLTVIRQGDEWKVCNA</sequence>
<evidence type="ECO:0000313" key="4">
    <source>
        <dbReference type="Proteomes" id="UP001500822"/>
    </source>
</evidence>
<name>A0ABP8YTT0_9ACTN</name>
<evidence type="ECO:0000313" key="3">
    <source>
        <dbReference type="EMBL" id="GAA4737469.1"/>
    </source>
</evidence>
<dbReference type="EMBL" id="BAABIE010000001">
    <property type="protein sequence ID" value="GAA4737469.1"/>
    <property type="molecule type" value="Genomic_DNA"/>
</dbReference>
<organism evidence="3 4">
    <name type="scientific">Gordonia alkaliphila</name>
    <dbReference type="NCBI Taxonomy" id="1053547"/>
    <lineage>
        <taxon>Bacteria</taxon>
        <taxon>Bacillati</taxon>
        <taxon>Actinomycetota</taxon>
        <taxon>Actinomycetes</taxon>
        <taxon>Mycobacteriales</taxon>
        <taxon>Gordoniaceae</taxon>
        <taxon>Gordonia</taxon>
    </lineage>
</organism>
<dbReference type="Proteomes" id="UP001500822">
    <property type="component" value="Unassembled WGS sequence"/>
</dbReference>
<keyword evidence="2" id="KW-1133">Transmembrane helix</keyword>
<comment type="caution">
    <text evidence="3">The sequence shown here is derived from an EMBL/GenBank/DDBJ whole genome shotgun (WGS) entry which is preliminary data.</text>
</comment>
<evidence type="ECO:0008006" key="5">
    <source>
        <dbReference type="Google" id="ProtNLM"/>
    </source>
</evidence>
<keyword evidence="2" id="KW-0472">Membrane</keyword>
<keyword evidence="2" id="KW-0812">Transmembrane</keyword>
<reference evidence="4" key="1">
    <citation type="journal article" date="2019" name="Int. J. Syst. Evol. Microbiol.">
        <title>The Global Catalogue of Microorganisms (GCM) 10K type strain sequencing project: providing services to taxonomists for standard genome sequencing and annotation.</title>
        <authorList>
            <consortium name="The Broad Institute Genomics Platform"/>
            <consortium name="The Broad Institute Genome Sequencing Center for Infectious Disease"/>
            <person name="Wu L."/>
            <person name="Ma J."/>
        </authorList>
    </citation>
    <scope>NUCLEOTIDE SEQUENCE [LARGE SCALE GENOMIC DNA]</scope>
    <source>
        <strain evidence="4">JCM 18077</strain>
    </source>
</reference>
<evidence type="ECO:0000256" key="1">
    <source>
        <dbReference type="SAM" id="MobiDB-lite"/>
    </source>
</evidence>
<evidence type="ECO:0000256" key="2">
    <source>
        <dbReference type="SAM" id="Phobius"/>
    </source>
</evidence>
<keyword evidence="4" id="KW-1185">Reference proteome</keyword>
<dbReference type="RefSeq" id="WP_345312000.1">
    <property type="nucleotide sequence ID" value="NZ_BAABIE010000001.1"/>
</dbReference>
<proteinExistence type="predicted"/>
<feature type="transmembrane region" description="Helical" evidence="2">
    <location>
        <begin position="39"/>
        <end position="61"/>
    </location>
</feature>
<accession>A0ABP8YTT0</accession>
<protein>
    <recommendedName>
        <fullName evidence="5">DUF4878 domain-containing protein</fullName>
    </recommendedName>
</protein>
<gene>
    <name evidence="3" type="ORF">GCM10023217_00500</name>
</gene>
<feature type="region of interest" description="Disordered" evidence="1">
    <location>
        <begin position="1"/>
        <end position="32"/>
    </location>
</feature>